<sequence>MASLSNSFCVSPSCDRGVKCSFSKLRRIPIGDRNLVSLRSSPVRIELNRNGFSGLNPRPMRGKIWATAAQTMDQSSTKTASSAPTIVEVDLGDRSYPIYIGSGLLDQPEILQRHVHGKRVLIVTNDTVAPLYLDKVTEALTVGNPNVSVESVVLPDGEKYKDMDTLMKVFDKAIESRLDRRCTFVALGGGVIGDMCGYAAASFLRGVNFIQIPTTVMAQVDSSVGGKTGINHRLGKNLIGAFYQPQCVVVDTDTLNTLPDRELASGFAEVIKYGLIRDAEFFEWQEKNMPSLMARDPATLAYAIKRSCENKAEVVSLDEKESGLRATLNLGHTFGHAIETGFGYGQWLHGEAVAVGTVMAVDMSYRLGWIDDTIVNRVHAILEQAKLPTAPPETMTVEMFKSIMAVDKKVADGLLRLILLKGPLGNCIFTGDYDRKALDETLHSFCKS</sequence>
<feature type="domain" description="3-dehydroquinate synthase N-terminal" evidence="15">
    <location>
        <begin position="152"/>
        <end position="264"/>
    </location>
</feature>
<dbReference type="GO" id="GO:0009423">
    <property type="term" value="P:chorismate biosynthetic process"/>
    <property type="evidence" value="ECO:0007669"/>
    <property type="project" value="UniProtKB-ARBA"/>
</dbReference>
<evidence type="ECO:0000256" key="10">
    <source>
        <dbReference type="ARBA" id="ARBA00023027"/>
    </source>
</evidence>
<dbReference type="InterPro" id="IPR016037">
    <property type="entry name" value="DHQ_synth_AroB"/>
</dbReference>
<dbReference type="Pfam" id="PF01761">
    <property type="entry name" value="DHQ_synthase"/>
    <property type="match status" value="1"/>
</dbReference>
<dbReference type="AlphaFoldDB" id="A0A6J1CVW3"/>
<keyword evidence="8" id="KW-0028">Amino-acid biosynthesis</keyword>
<dbReference type="GO" id="GO:0009507">
    <property type="term" value="C:chloroplast"/>
    <property type="evidence" value="ECO:0007669"/>
    <property type="project" value="UniProtKB-SubCell"/>
</dbReference>
<comment type="function">
    <text evidence="13">Catalyzes the second step in the shikimate pathway.</text>
</comment>
<gene>
    <name evidence="18" type="primary">LOC111014869</name>
</gene>
<comment type="similarity">
    <text evidence="6">Belongs to the sugar phosphate cyclases superfamily. Dehydroquinate synthase family.</text>
</comment>
<evidence type="ECO:0000256" key="2">
    <source>
        <dbReference type="ARBA" id="ARBA00001911"/>
    </source>
</evidence>
<comment type="pathway">
    <text evidence="5">Metabolic intermediate biosynthesis; chorismate biosynthesis; chorismate from D-erythrose 4-phosphate and phosphoenolpyruvate: step 2/7.</text>
</comment>
<keyword evidence="12" id="KW-0456">Lyase</keyword>
<protein>
    <recommendedName>
        <fullName evidence="14">3-dehydroquinate synthase, chloroplastic</fullName>
        <ecNumber evidence="7">4.2.3.4</ecNumber>
    </recommendedName>
</protein>
<evidence type="ECO:0000256" key="11">
    <source>
        <dbReference type="ARBA" id="ARBA00023141"/>
    </source>
</evidence>
<comment type="subcellular location">
    <subcellularLocation>
        <location evidence="4">Plastid</location>
        <location evidence="4">Chloroplast</location>
    </subcellularLocation>
</comment>
<evidence type="ECO:0000256" key="9">
    <source>
        <dbReference type="ARBA" id="ARBA00022723"/>
    </source>
</evidence>
<dbReference type="PANTHER" id="PTHR43622">
    <property type="entry name" value="3-DEHYDROQUINATE SYNTHASE"/>
    <property type="match status" value="1"/>
</dbReference>
<name>A0A6J1CVW3_MOMCH</name>
<evidence type="ECO:0000256" key="6">
    <source>
        <dbReference type="ARBA" id="ARBA00005412"/>
    </source>
</evidence>
<evidence type="ECO:0000256" key="4">
    <source>
        <dbReference type="ARBA" id="ARBA00004229"/>
    </source>
</evidence>
<evidence type="ECO:0000256" key="8">
    <source>
        <dbReference type="ARBA" id="ARBA00022605"/>
    </source>
</evidence>
<dbReference type="InterPro" id="IPR050071">
    <property type="entry name" value="Dehydroquinate_synthase"/>
</dbReference>
<evidence type="ECO:0000259" key="16">
    <source>
        <dbReference type="Pfam" id="PF24621"/>
    </source>
</evidence>
<comment type="catalytic activity">
    <reaction evidence="1">
        <text>7-phospho-2-dehydro-3-deoxy-D-arabino-heptonate = 3-dehydroquinate + phosphate</text>
        <dbReference type="Rhea" id="RHEA:21968"/>
        <dbReference type="ChEBI" id="CHEBI:32364"/>
        <dbReference type="ChEBI" id="CHEBI:43474"/>
        <dbReference type="ChEBI" id="CHEBI:58394"/>
        <dbReference type="EC" id="4.2.3.4"/>
    </reaction>
</comment>
<dbReference type="GO" id="GO:0046872">
    <property type="term" value="F:metal ion binding"/>
    <property type="evidence" value="ECO:0007669"/>
    <property type="project" value="UniProtKB-KW"/>
</dbReference>
<dbReference type="Proteomes" id="UP000504603">
    <property type="component" value="Unplaced"/>
</dbReference>
<dbReference type="InterPro" id="IPR056179">
    <property type="entry name" value="DHQS_C"/>
</dbReference>
<evidence type="ECO:0000256" key="5">
    <source>
        <dbReference type="ARBA" id="ARBA00004661"/>
    </source>
</evidence>
<dbReference type="RefSeq" id="XP_022145423.1">
    <property type="nucleotide sequence ID" value="XM_022289731.1"/>
</dbReference>
<feature type="domain" description="3-dehydroquinate synthase C-terminal" evidence="16">
    <location>
        <begin position="266"/>
        <end position="410"/>
    </location>
</feature>
<evidence type="ECO:0000256" key="3">
    <source>
        <dbReference type="ARBA" id="ARBA00001968"/>
    </source>
</evidence>
<dbReference type="NCBIfam" id="TIGR01357">
    <property type="entry name" value="aroB"/>
    <property type="match status" value="1"/>
</dbReference>
<dbReference type="InterPro" id="IPR030960">
    <property type="entry name" value="DHQS/DOIS_N"/>
</dbReference>
<dbReference type="FunFam" id="1.20.1090.10:FF:000002">
    <property type="entry name" value="3-dehydroquinate synthase"/>
    <property type="match status" value="1"/>
</dbReference>
<comment type="cofactor">
    <cofactor evidence="2">
        <name>NAD(+)</name>
        <dbReference type="ChEBI" id="CHEBI:57540"/>
    </cofactor>
</comment>
<keyword evidence="17" id="KW-1185">Reference proteome</keyword>
<dbReference type="PANTHER" id="PTHR43622:SF7">
    <property type="entry name" value="3-DEHYDROQUINATE SYNTHASE, CHLOROPLASTIC"/>
    <property type="match status" value="1"/>
</dbReference>
<evidence type="ECO:0000313" key="18">
    <source>
        <dbReference type="RefSeq" id="XP_022145423.1"/>
    </source>
</evidence>
<evidence type="ECO:0000256" key="13">
    <source>
        <dbReference type="ARBA" id="ARBA00056090"/>
    </source>
</evidence>
<dbReference type="Gene3D" id="1.20.1090.10">
    <property type="entry name" value="Dehydroquinate synthase-like - alpha domain"/>
    <property type="match status" value="1"/>
</dbReference>
<dbReference type="Gene3D" id="3.40.50.1970">
    <property type="match status" value="1"/>
</dbReference>
<dbReference type="HAMAP" id="MF_00110">
    <property type="entry name" value="DHQ_synthase"/>
    <property type="match status" value="1"/>
</dbReference>
<reference evidence="18" key="1">
    <citation type="submission" date="2025-08" db="UniProtKB">
        <authorList>
            <consortium name="RefSeq"/>
        </authorList>
    </citation>
    <scope>IDENTIFICATION</scope>
    <source>
        <strain evidence="18">OHB3-1</strain>
    </source>
</reference>
<dbReference type="OrthoDB" id="197068at2759"/>
<evidence type="ECO:0000256" key="14">
    <source>
        <dbReference type="ARBA" id="ARBA00068623"/>
    </source>
</evidence>
<evidence type="ECO:0000256" key="1">
    <source>
        <dbReference type="ARBA" id="ARBA00001393"/>
    </source>
</evidence>
<dbReference type="FunFam" id="3.40.50.1970:FF:000001">
    <property type="entry name" value="3-dehydroquinate synthase"/>
    <property type="match status" value="1"/>
</dbReference>
<dbReference type="SUPFAM" id="SSF56796">
    <property type="entry name" value="Dehydroquinate synthase-like"/>
    <property type="match status" value="1"/>
</dbReference>
<organism evidence="17 18">
    <name type="scientific">Momordica charantia</name>
    <name type="common">Bitter gourd</name>
    <name type="synonym">Balsam pear</name>
    <dbReference type="NCBI Taxonomy" id="3673"/>
    <lineage>
        <taxon>Eukaryota</taxon>
        <taxon>Viridiplantae</taxon>
        <taxon>Streptophyta</taxon>
        <taxon>Embryophyta</taxon>
        <taxon>Tracheophyta</taxon>
        <taxon>Spermatophyta</taxon>
        <taxon>Magnoliopsida</taxon>
        <taxon>eudicotyledons</taxon>
        <taxon>Gunneridae</taxon>
        <taxon>Pentapetalae</taxon>
        <taxon>rosids</taxon>
        <taxon>fabids</taxon>
        <taxon>Cucurbitales</taxon>
        <taxon>Cucurbitaceae</taxon>
        <taxon>Momordiceae</taxon>
        <taxon>Momordica</taxon>
    </lineage>
</organism>
<dbReference type="CDD" id="cd08195">
    <property type="entry name" value="DHQS"/>
    <property type="match status" value="1"/>
</dbReference>
<keyword evidence="9" id="KW-0479">Metal-binding</keyword>
<dbReference type="GeneID" id="111014869"/>
<accession>A0A6J1CVW3</accession>
<dbReference type="Pfam" id="PF24621">
    <property type="entry name" value="DHQS_C"/>
    <property type="match status" value="1"/>
</dbReference>
<evidence type="ECO:0000259" key="15">
    <source>
        <dbReference type="Pfam" id="PF01761"/>
    </source>
</evidence>
<keyword evidence="11" id="KW-0057">Aromatic amino acid biosynthesis</keyword>
<keyword evidence="10" id="KW-0520">NAD</keyword>
<dbReference type="GO" id="GO:0003856">
    <property type="term" value="F:3-dehydroquinate synthase activity"/>
    <property type="evidence" value="ECO:0007669"/>
    <property type="project" value="UniProtKB-EC"/>
</dbReference>
<dbReference type="GO" id="GO:0009073">
    <property type="term" value="P:aromatic amino acid family biosynthetic process"/>
    <property type="evidence" value="ECO:0007669"/>
    <property type="project" value="UniProtKB-KW"/>
</dbReference>
<evidence type="ECO:0000256" key="7">
    <source>
        <dbReference type="ARBA" id="ARBA00013031"/>
    </source>
</evidence>
<proteinExistence type="inferred from homology"/>
<comment type="cofactor">
    <cofactor evidence="3">
        <name>a divalent metal cation</name>
        <dbReference type="ChEBI" id="CHEBI:60240"/>
    </cofactor>
</comment>
<dbReference type="EC" id="4.2.3.4" evidence="7"/>
<dbReference type="KEGG" id="mcha:111014869"/>
<dbReference type="GO" id="GO:0008652">
    <property type="term" value="P:amino acid biosynthetic process"/>
    <property type="evidence" value="ECO:0007669"/>
    <property type="project" value="UniProtKB-KW"/>
</dbReference>
<evidence type="ECO:0000256" key="12">
    <source>
        <dbReference type="ARBA" id="ARBA00023239"/>
    </source>
</evidence>
<evidence type="ECO:0000313" key="17">
    <source>
        <dbReference type="Proteomes" id="UP000504603"/>
    </source>
</evidence>